<dbReference type="PANTHER" id="PTHR35335:SF1">
    <property type="entry name" value="UPF0716 PROTEIN FXSA"/>
    <property type="match status" value="1"/>
</dbReference>
<dbReference type="InterPro" id="IPR007313">
    <property type="entry name" value="FxsA"/>
</dbReference>
<evidence type="ECO:0000256" key="2">
    <source>
        <dbReference type="SAM" id="Phobius"/>
    </source>
</evidence>
<dbReference type="Pfam" id="PF04186">
    <property type="entry name" value="FxsA"/>
    <property type="match status" value="1"/>
</dbReference>
<evidence type="ECO:0000313" key="3">
    <source>
        <dbReference type="EMBL" id="EAS47298.1"/>
    </source>
</evidence>
<organism evidence="3 4">
    <name type="scientific">gamma proteobacterium HTCC2207</name>
    <dbReference type="NCBI Taxonomy" id="314287"/>
    <lineage>
        <taxon>Bacteria</taxon>
        <taxon>Pseudomonadati</taxon>
        <taxon>Pseudomonadota</taxon>
        <taxon>Gammaproteobacteria</taxon>
        <taxon>Cellvibrionales</taxon>
        <taxon>Porticoccaceae</taxon>
        <taxon>SAR92 clade</taxon>
    </lineage>
</organism>
<keyword evidence="2" id="KW-0472">Membrane</keyword>
<accession>Q1YSA8</accession>
<dbReference type="Proteomes" id="UP000005555">
    <property type="component" value="Unassembled WGS sequence"/>
</dbReference>
<protein>
    <submittedName>
        <fullName evidence="3">Protein affecting phage T7 exclusion by the F plasmid</fullName>
    </submittedName>
</protein>
<dbReference type="HOGENOM" id="CLU_085083_0_2_6"/>
<gene>
    <name evidence="3" type="ORF">GB2207_11793</name>
</gene>
<dbReference type="AlphaFoldDB" id="Q1YSA8"/>
<sequence>MVQDYAIRCAVEIDETTPMYLIDRPDWVGKNEITTVRYLFLIFVITPVLEMWLLINVGAQIGALPTIGLVLLTAFVGVNLLRYQGFDTLWRGQRRFAEGQLPAQEIAEGIILAVSGALLLTPGFVTDAIGFAGLIPMVRGAVARLVLSRMVVSGVAMGSSASGFSASGGRVDLSASAGSKKSDDIIEGESWDEK</sequence>
<comment type="caution">
    <text evidence="3">The sequence shown here is derived from an EMBL/GenBank/DDBJ whole genome shotgun (WGS) entry which is preliminary data.</text>
</comment>
<feature type="transmembrane region" description="Helical" evidence="2">
    <location>
        <begin position="38"/>
        <end position="55"/>
    </location>
</feature>
<feature type="transmembrane region" description="Helical" evidence="2">
    <location>
        <begin position="61"/>
        <end position="81"/>
    </location>
</feature>
<keyword evidence="2" id="KW-0812">Transmembrane</keyword>
<feature type="region of interest" description="Disordered" evidence="1">
    <location>
        <begin position="166"/>
        <end position="194"/>
    </location>
</feature>
<evidence type="ECO:0000313" key="4">
    <source>
        <dbReference type="Proteomes" id="UP000005555"/>
    </source>
</evidence>
<name>Q1YSA8_9GAMM</name>
<proteinExistence type="predicted"/>
<reference evidence="3 4" key="1">
    <citation type="submission" date="2006-03" db="EMBL/GenBank/DDBJ databases">
        <authorList>
            <person name="Giovannoni S.J."/>
            <person name="Cho J.-C."/>
            <person name="Ferriera S."/>
            <person name="Johnson J."/>
            <person name="Kravitz S."/>
            <person name="Halpern A."/>
            <person name="Remington K."/>
            <person name="Beeson K."/>
            <person name="Tran B."/>
            <person name="Rogers Y.-H."/>
            <person name="Friedman R."/>
            <person name="Venter J.C."/>
        </authorList>
    </citation>
    <scope>NUCLEOTIDE SEQUENCE [LARGE SCALE GENOMIC DNA]</scope>
    <source>
        <strain evidence="3 4">HTCC2207</strain>
    </source>
</reference>
<keyword evidence="4" id="KW-1185">Reference proteome</keyword>
<feature type="compositionally biased region" description="Acidic residues" evidence="1">
    <location>
        <begin position="185"/>
        <end position="194"/>
    </location>
</feature>
<dbReference type="PANTHER" id="PTHR35335">
    <property type="entry name" value="UPF0716 PROTEIN FXSA"/>
    <property type="match status" value="1"/>
</dbReference>
<dbReference type="NCBIfam" id="NF008528">
    <property type="entry name" value="PRK11463.1-2"/>
    <property type="match status" value="1"/>
</dbReference>
<evidence type="ECO:0000256" key="1">
    <source>
        <dbReference type="SAM" id="MobiDB-lite"/>
    </source>
</evidence>
<keyword evidence="2" id="KW-1133">Transmembrane helix</keyword>
<dbReference type="EMBL" id="AAPI01000003">
    <property type="protein sequence ID" value="EAS47298.1"/>
    <property type="molecule type" value="Genomic_DNA"/>
</dbReference>
<dbReference type="eggNOG" id="COG3030">
    <property type="taxonomic scope" value="Bacteria"/>
</dbReference>
<dbReference type="GO" id="GO:0016020">
    <property type="term" value="C:membrane"/>
    <property type="evidence" value="ECO:0007669"/>
    <property type="project" value="InterPro"/>
</dbReference>
<dbReference type="STRING" id="314287.GB2207_11793"/>